<reference evidence="1" key="3">
    <citation type="submission" date="2018-07" db="EMBL/GenBank/DDBJ databases">
        <title>WGS assembly of Glycine max.</title>
        <authorList>
            <person name="Schmutz J."/>
            <person name="Cannon S."/>
            <person name="Schlueter J."/>
            <person name="Ma J."/>
            <person name="Mitros T."/>
            <person name="Nelson W."/>
            <person name="Hyten D."/>
            <person name="Song Q."/>
            <person name="Thelen J."/>
            <person name="Cheng J."/>
            <person name="Xu D."/>
            <person name="Hellsten U."/>
            <person name="May G."/>
            <person name="Yu Y."/>
            <person name="Sakurai T."/>
            <person name="Umezawa T."/>
            <person name="Bhattacharyya M."/>
            <person name="Sandhu D."/>
            <person name="Valliyodan B."/>
            <person name="Lindquist E."/>
            <person name="Peto M."/>
            <person name="Grant D."/>
            <person name="Shu S."/>
            <person name="Goodstein D."/>
            <person name="Barry K."/>
            <person name="Futrell-Griggs M."/>
            <person name="Abernathy B."/>
            <person name="Du J."/>
            <person name="Tian Z."/>
            <person name="Zhu L."/>
            <person name="Gill N."/>
            <person name="Joshi T."/>
            <person name="Libault M."/>
            <person name="Sethuraman A."/>
            <person name="Zhang X."/>
            <person name="Shinozaki K."/>
            <person name="Nguyen H."/>
            <person name="Wing R."/>
            <person name="Cregan P."/>
            <person name="Specht J."/>
            <person name="Grimwood J."/>
            <person name="Rokhsar D."/>
            <person name="Stacey G."/>
            <person name="Shoemaker R."/>
            <person name="Jackson S."/>
        </authorList>
    </citation>
    <scope>NUCLEOTIDE SEQUENCE</scope>
    <source>
        <tissue evidence="1">Callus</tissue>
    </source>
</reference>
<evidence type="ECO:0000313" key="2">
    <source>
        <dbReference type="EnsemblPlants" id="KRH05669"/>
    </source>
</evidence>
<proteinExistence type="predicted"/>
<accession>A0A0R0FT36</accession>
<dbReference type="EnsemblPlants" id="KRH05669">
    <property type="protein sequence ID" value="KRH05669"/>
    <property type="gene ID" value="GLYMA_17G241200"/>
</dbReference>
<reference evidence="1 2" key="1">
    <citation type="journal article" date="2010" name="Nature">
        <title>Genome sequence of the palaeopolyploid soybean.</title>
        <authorList>
            <person name="Schmutz J."/>
            <person name="Cannon S.B."/>
            <person name="Schlueter J."/>
            <person name="Ma J."/>
            <person name="Mitros T."/>
            <person name="Nelson W."/>
            <person name="Hyten D.L."/>
            <person name="Song Q."/>
            <person name="Thelen J.J."/>
            <person name="Cheng J."/>
            <person name="Xu D."/>
            <person name="Hellsten U."/>
            <person name="May G.D."/>
            <person name="Yu Y."/>
            <person name="Sakurai T."/>
            <person name="Umezawa T."/>
            <person name="Bhattacharyya M.K."/>
            <person name="Sandhu D."/>
            <person name="Valliyodan B."/>
            <person name="Lindquist E."/>
            <person name="Peto M."/>
            <person name="Grant D."/>
            <person name="Shu S."/>
            <person name="Goodstein D."/>
            <person name="Barry K."/>
            <person name="Futrell-Griggs M."/>
            <person name="Abernathy B."/>
            <person name="Du J."/>
            <person name="Tian Z."/>
            <person name="Zhu L."/>
            <person name="Gill N."/>
            <person name="Joshi T."/>
            <person name="Libault M."/>
            <person name="Sethuraman A."/>
            <person name="Zhang X.-C."/>
            <person name="Shinozaki K."/>
            <person name="Nguyen H.T."/>
            <person name="Wing R.A."/>
            <person name="Cregan P."/>
            <person name="Specht J."/>
            <person name="Grimwood J."/>
            <person name="Rokhsar D."/>
            <person name="Stacey G."/>
            <person name="Shoemaker R.C."/>
            <person name="Jackson S.A."/>
        </authorList>
    </citation>
    <scope>NUCLEOTIDE SEQUENCE [LARGE SCALE GENOMIC DNA]</scope>
    <source>
        <strain evidence="2">cv. Williams 82</strain>
        <tissue evidence="1">Callus</tissue>
    </source>
</reference>
<sequence>MVLGGIACVVSSFYSYRSQMHTSFSHITHNSNFIFAMDAGYTNAWFDVVVYENQVSHSWMLGNLESLKSKLFLL</sequence>
<dbReference type="Proteomes" id="UP000008827">
    <property type="component" value="Chromosome 17"/>
</dbReference>
<dbReference type="InParanoid" id="A0A0R0FT36"/>
<gene>
    <name evidence="1" type="ORF">GLYMA_17G241200</name>
</gene>
<dbReference type="EMBL" id="CM000850">
    <property type="protein sequence ID" value="KRH05669.1"/>
    <property type="molecule type" value="Genomic_DNA"/>
</dbReference>
<evidence type="ECO:0000313" key="3">
    <source>
        <dbReference type="Proteomes" id="UP000008827"/>
    </source>
</evidence>
<evidence type="ECO:0000313" key="1">
    <source>
        <dbReference type="EMBL" id="KRH05669.1"/>
    </source>
</evidence>
<dbReference type="AlphaFoldDB" id="A0A0R0FT36"/>
<organism evidence="1">
    <name type="scientific">Glycine max</name>
    <name type="common">Soybean</name>
    <name type="synonym">Glycine hispida</name>
    <dbReference type="NCBI Taxonomy" id="3847"/>
    <lineage>
        <taxon>Eukaryota</taxon>
        <taxon>Viridiplantae</taxon>
        <taxon>Streptophyta</taxon>
        <taxon>Embryophyta</taxon>
        <taxon>Tracheophyta</taxon>
        <taxon>Spermatophyta</taxon>
        <taxon>Magnoliopsida</taxon>
        <taxon>eudicotyledons</taxon>
        <taxon>Gunneridae</taxon>
        <taxon>Pentapetalae</taxon>
        <taxon>rosids</taxon>
        <taxon>fabids</taxon>
        <taxon>Fabales</taxon>
        <taxon>Fabaceae</taxon>
        <taxon>Papilionoideae</taxon>
        <taxon>50 kb inversion clade</taxon>
        <taxon>NPAAA clade</taxon>
        <taxon>indigoferoid/millettioid clade</taxon>
        <taxon>Phaseoleae</taxon>
        <taxon>Glycine</taxon>
        <taxon>Glycine subgen. Soja</taxon>
    </lineage>
</organism>
<keyword evidence="3" id="KW-1185">Reference proteome</keyword>
<dbReference type="Gramene" id="KRH05669">
    <property type="protein sequence ID" value="KRH05669"/>
    <property type="gene ID" value="GLYMA_17G241200"/>
</dbReference>
<reference evidence="2" key="2">
    <citation type="submission" date="2018-02" db="UniProtKB">
        <authorList>
            <consortium name="EnsemblPlants"/>
        </authorList>
    </citation>
    <scope>IDENTIFICATION</scope>
    <source>
        <strain evidence="2">Williams 82</strain>
    </source>
</reference>
<protein>
    <submittedName>
        <fullName evidence="1 2">Uncharacterized protein</fullName>
    </submittedName>
</protein>
<name>A0A0R0FT36_SOYBN</name>